<accession>A0AA39DVZ2</accession>
<evidence type="ECO:0000313" key="1">
    <source>
        <dbReference type="EMBL" id="KAJ9696082.1"/>
    </source>
</evidence>
<dbReference type="EMBL" id="JARBHA010000007">
    <property type="protein sequence ID" value="KAJ9696082.1"/>
    <property type="molecule type" value="Genomic_DNA"/>
</dbReference>
<sequence>MVLWCCLFLKTSYCAKTIDLAMERWFCFVSLNCRESNEK</sequence>
<keyword evidence="2" id="KW-1185">Reference proteome</keyword>
<gene>
    <name evidence="1" type="ORF">PVL29_008367</name>
</gene>
<protein>
    <submittedName>
        <fullName evidence="1">Uncharacterized protein</fullName>
    </submittedName>
</protein>
<proteinExistence type="predicted"/>
<dbReference type="AlphaFoldDB" id="A0AA39DVZ2"/>
<reference evidence="1 2" key="1">
    <citation type="journal article" date="2023" name="BMC Biotechnol.">
        <title>Vitis rotundifolia cv Carlos genome sequencing.</title>
        <authorList>
            <person name="Huff M."/>
            <person name="Hulse-Kemp A."/>
            <person name="Scheffler B."/>
            <person name="Youngblood R."/>
            <person name="Simpson S."/>
            <person name="Babiker E."/>
            <person name="Staton M."/>
        </authorList>
    </citation>
    <scope>NUCLEOTIDE SEQUENCE [LARGE SCALE GENOMIC DNA]</scope>
    <source>
        <tissue evidence="1">Leaf</tissue>
    </source>
</reference>
<comment type="caution">
    <text evidence="1">The sequence shown here is derived from an EMBL/GenBank/DDBJ whole genome shotgun (WGS) entry which is preliminary data.</text>
</comment>
<name>A0AA39DVZ2_VITRO</name>
<evidence type="ECO:0000313" key="2">
    <source>
        <dbReference type="Proteomes" id="UP001168098"/>
    </source>
</evidence>
<dbReference type="Proteomes" id="UP001168098">
    <property type="component" value="Unassembled WGS sequence"/>
</dbReference>
<organism evidence="1 2">
    <name type="scientific">Vitis rotundifolia</name>
    <name type="common">Muscadine grape</name>
    <dbReference type="NCBI Taxonomy" id="103349"/>
    <lineage>
        <taxon>Eukaryota</taxon>
        <taxon>Viridiplantae</taxon>
        <taxon>Streptophyta</taxon>
        <taxon>Embryophyta</taxon>
        <taxon>Tracheophyta</taxon>
        <taxon>Spermatophyta</taxon>
        <taxon>Magnoliopsida</taxon>
        <taxon>eudicotyledons</taxon>
        <taxon>Gunneridae</taxon>
        <taxon>Pentapetalae</taxon>
        <taxon>rosids</taxon>
        <taxon>Vitales</taxon>
        <taxon>Vitaceae</taxon>
        <taxon>Viteae</taxon>
        <taxon>Vitis</taxon>
    </lineage>
</organism>